<evidence type="ECO:0000256" key="4">
    <source>
        <dbReference type="ARBA" id="ARBA00023002"/>
    </source>
</evidence>
<dbReference type="InterPro" id="IPR009051">
    <property type="entry name" value="Helical_ferredxn"/>
</dbReference>
<evidence type="ECO:0000313" key="9">
    <source>
        <dbReference type="Proteomes" id="UP000001567"/>
    </source>
</evidence>
<gene>
    <name evidence="8" type="ordered locus">Pars_0915</name>
</gene>
<dbReference type="Gene3D" id="1.10.1060.10">
    <property type="entry name" value="Alpha-helical ferredoxin"/>
    <property type="match status" value="1"/>
</dbReference>
<dbReference type="STRING" id="340102.Pars_0915"/>
<dbReference type="GO" id="GO:0005886">
    <property type="term" value="C:plasma membrane"/>
    <property type="evidence" value="ECO:0007669"/>
    <property type="project" value="TreeGrafter"/>
</dbReference>
<dbReference type="PANTHER" id="PTHR43255">
    <property type="entry name" value="IRON-SULFUR-BINDING OXIDOREDUCTASE FADF-RELATED-RELATED"/>
    <property type="match status" value="1"/>
</dbReference>
<keyword evidence="3" id="KW-0479">Metal-binding</keyword>
<dbReference type="PROSITE" id="PS00198">
    <property type="entry name" value="4FE4S_FER_1"/>
    <property type="match status" value="1"/>
</dbReference>
<dbReference type="Pfam" id="PF13183">
    <property type="entry name" value="Fer4_8"/>
    <property type="match status" value="1"/>
</dbReference>
<evidence type="ECO:0000259" key="7">
    <source>
        <dbReference type="PROSITE" id="PS51379"/>
    </source>
</evidence>
<dbReference type="KEGG" id="pas:Pars_0915"/>
<dbReference type="Proteomes" id="UP000001567">
    <property type="component" value="Chromosome"/>
</dbReference>
<dbReference type="PROSITE" id="PS51379">
    <property type="entry name" value="4FE4S_FER_2"/>
    <property type="match status" value="1"/>
</dbReference>
<dbReference type="GO" id="GO:0046872">
    <property type="term" value="F:metal ion binding"/>
    <property type="evidence" value="ECO:0007669"/>
    <property type="project" value="UniProtKB-KW"/>
</dbReference>
<protein>
    <submittedName>
        <fullName evidence="8">4Fe-4S ferredoxin, iron-sulfur binding domain protein</fullName>
    </submittedName>
</protein>
<dbReference type="GO" id="GO:0051539">
    <property type="term" value="F:4 iron, 4 sulfur cluster binding"/>
    <property type="evidence" value="ECO:0007669"/>
    <property type="project" value="UniProtKB-KW"/>
</dbReference>
<keyword evidence="5" id="KW-0408">Iron</keyword>
<dbReference type="PANTHER" id="PTHR43255:SF1">
    <property type="entry name" value="IRON-SULFUR-BINDING OXIDOREDUCTASE FADF-RELATED"/>
    <property type="match status" value="1"/>
</dbReference>
<accession>A4WJC9</accession>
<dbReference type="InterPro" id="IPR017900">
    <property type="entry name" value="4Fe4S_Fe_S_CS"/>
</dbReference>
<evidence type="ECO:0000256" key="6">
    <source>
        <dbReference type="ARBA" id="ARBA00023014"/>
    </source>
</evidence>
<evidence type="ECO:0000256" key="2">
    <source>
        <dbReference type="ARBA" id="ARBA00022485"/>
    </source>
</evidence>
<keyword evidence="2" id="KW-0004">4Fe-4S</keyword>
<dbReference type="InterPro" id="IPR004017">
    <property type="entry name" value="Cys_rich_dom"/>
</dbReference>
<proteinExistence type="inferred from homology"/>
<sequence length="472" mass="54107">MLYMHLEFKFGDTSNFKPLKATDSLVTKLHKKIGMELPSDKYYYIETRLRNEYLRNKNIRIAVETCVHCAACIDACPTYLTTKDIRNSPVGRAEMLRNIIKRKQKVDDSTIELLYTYYWQCLTCRRCGYICPFGIDQADITRVVRGVLYEAGIVSRYAAMTIDKHEDTGNNMGITPAAAINIISYFAKEIKSEKGVDVEYYIYRHDQKKMLIFKSGELVGEVERSEWPQLLLYPSSADLFLNTEALKGFIAFFNAIKTPFVIHTKCIEVANFGIWTHEKHMKLIAQHYINAAEELGVKMAVFGECGHGWRAFKNIVAPELEKRGIKTCHIHHLVVKAIKEGKIKLNPEANGDLVYMYQDPCQYSRGGDLIEEPRFIMSHVVKKWIECPQNRHLNWCCGGQAGMLAEELKPLRLQYARLWYECAINAGAQHVVRPCSMCKGTLNSIIGDLNKKYGRNITYSGVMELVYKALLF</sequence>
<evidence type="ECO:0000256" key="3">
    <source>
        <dbReference type="ARBA" id="ARBA00022723"/>
    </source>
</evidence>
<reference evidence="8 9" key="1">
    <citation type="submission" date="2007-04" db="EMBL/GenBank/DDBJ databases">
        <title>Complete sequence of Pyrobaculum arsenaticum DSM 13514.</title>
        <authorList>
            <consortium name="US DOE Joint Genome Institute"/>
            <person name="Copeland A."/>
            <person name="Lucas S."/>
            <person name="Lapidus A."/>
            <person name="Barry K."/>
            <person name="Glavina del Rio T."/>
            <person name="Dalin E."/>
            <person name="Tice H."/>
            <person name="Pitluck S."/>
            <person name="Chain P."/>
            <person name="Malfatti S."/>
            <person name="Shin M."/>
            <person name="Vergez L."/>
            <person name="Schmutz J."/>
            <person name="Larimer F."/>
            <person name="Land M."/>
            <person name="Hauser L."/>
            <person name="Kyrpides N."/>
            <person name="Mikhailova N."/>
            <person name="Cozen A.E."/>
            <person name="Fitz-Gibbon S.T."/>
            <person name="House C.H."/>
            <person name="Saltikov C."/>
            <person name="Lowe T.M."/>
            <person name="Richardson P."/>
        </authorList>
    </citation>
    <scope>NUCLEOTIDE SEQUENCE [LARGE SCALE GENOMIC DNA]</scope>
    <source>
        <strain evidence="9">ATCC 700994 / DSM 13514 / JCM 11321 / PZ6</strain>
    </source>
</reference>
<dbReference type="HOGENOM" id="CLU_023081_6_0_2"/>
<dbReference type="PhylomeDB" id="A4WJC9"/>
<evidence type="ECO:0000313" key="8">
    <source>
        <dbReference type="EMBL" id="ABP50496.1"/>
    </source>
</evidence>
<feature type="domain" description="4Fe-4S ferredoxin-type" evidence="7">
    <location>
        <begin position="57"/>
        <end position="86"/>
    </location>
</feature>
<dbReference type="Pfam" id="PF02754">
    <property type="entry name" value="CCG"/>
    <property type="match status" value="1"/>
</dbReference>
<dbReference type="AlphaFoldDB" id="A4WJC9"/>
<dbReference type="GO" id="GO:0016491">
    <property type="term" value="F:oxidoreductase activity"/>
    <property type="evidence" value="ECO:0007669"/>
    <property type="project" value="UniProtKB-KW"/>
</dbReference>
<organism evidence="8 9">
    <name type="scientific">Pyrobaculum arsenaticum (strain DSM 13514 / JCM 11321 / PZ6)</name>
    <dbReference type="NCBI Taxonomy" id="340102"/>
    <lineage>
        <taxon>Archaea</taxon>
        <taxon>Thermoproteota</taxon>
        <taxon>Thermoprotei</taxon>
        <taxon>Thermoproteales</taxon>
        <taxon>Thermoproteaceae</taxon>
        <taxon>Pyrobaculum</taxon>
    </lineage>
</organism>
<evidence type="ECO:0000256" key="5">
    <source>
        <dbReference type="ARBA" id="ARBA00023004"/>
    </source>
</evidence>
<keyword evidence="4" id="KW-0560">Oxidoreductase</keyword>
<evidence type="ECO:0000256" key="1">
    <source>
        <dbReference type="ARBA" id="ARBA00007097"/>
    </source>
</evidence>
<dbReference type="EMBL" id="CP000660">
    <property type="protein sequence ID" value="ABP50496.1"/>
    <property type="molecule type" value="Genomic_DNA"/>
</dbReference>
<dbReference type="InterPro" id="IPR051460">
    <property type="entry name" value="HdrC_iron-sulfur_subunit"/>
</dbReference>
<name>A4WJC9_PYRAR</name>
<dbReference type="SUPFAM" id="SSF46548">
    <property type="entry name" value="alpha-helical ferredoxin"/>
    <property type="match status" value="1"/>
</dbReference>
<dbReference type="InterPro" id="IPR017896">
    <property type="entry name" value="4Fe4S_Fe-S-bd"/>
</dbReference>
<keyword evidence="6" id="KW-0411">Iron-sulfur</keyword>
<comment type="similarity">
    <text evidence="1">Belongs to the HdrC family.</text>
</comment>